<gene>
    <name evidence="1" type="ORF">C7M71_025810</name>
</gene>
<dbReference type="AlphaFoldDB" id="A0A345T2V1"/>
<dbReference type="Proteomes" id="UP000249340">
    <property type="component" value="Chromosome"/>
</dbReference>
<dbReference type="SUPFAM" id="SSF56801">
    <property type="entry name" value="Acetyl-CoA synthetase-like"/>
    <property type="match status" value="1"/>
</dbReference>
<evidence type="ECO:0000313" key="2">
    <source>
        <dbReference type="Proteomes" id="UP000249340"/>
    </source>
</evidence>
<dbReference type="InterPro" id="IPR042099">
    <property type="entry name" value="ANL_N_sf"/>
</dbReference>
<organism evidence="1 2">
    <name type="scientific">Peterkaempfera bronchialis</name>
    <dbReference type="NCBI Taxonomy" id="2126346"/>
    <lineage>
        <taxon>Bacteria</taxon>
        <taxon>Bacillati</taxon>
        <taxon>Actinomycetota</taxon>
        <taxon>Actinomycetes</taxon>
        <taxon>Kitasatosporales</taxon>
        <taxon>Streptomycetaceae</taxon>
        <taxon>Peterkaempfera</taxon>
    </lineage>
</organism>
<dbReference type="RefSeq" id="WP_111490104.1">
    <property type="nucleotide sequence ID" value="NZ_CP031264.1"/>
</dbReference>
<dbReference type="EMBL" id="CP031264">
    <property type="protein sequence ID" value="AXI80306.1"/>
    <property type="molecule type" value="Genomic_DNA"/>
</dbReference>
<accession>A0A345T2V1</accession>
<proteinExistence type="predicted"/>
<dbReference type="Gene3D" id="3.40.50.12780">
    <property type="entry name" value="N-terminal domain of ligase-like"/>
    <property type="match status" value="1"/>
</dbReference>
<dbReference type="OrthoDB" id="179194at2"/>
<sequence>MAITGSPDALLSGQWLERQSATDLDAWTRQVVRRHFDPVSGSPFWLKRRGALGFDPFDITRYGELRAFGDLMPEVLRQVDPVDLVPQGASGPPTGCVFESEGTMGRPCRVFLTEAMSAHRAAWRGAGLAAAGFRSGRTWVHATPGGPHPVGLGAAQVARSQESVVYRIDLDPRWIRRLIGAGRLAEVNRYVDHLTGQITDILSSTGVDYLETTPALFQALLRRRPELVAGLSGVWLSGTQILPAMYREFADALGGGLIGTAYENTFGGATGLPAEDGGDVLPYVPHYPQVTMDVVDRGDPSRTVEYGEVGRVRLTVLHEDLFLPGVLERDQAVRHRLPAGPPCDGVANIQPLQATWAVPEGIY</sequence>
<keyword evidence="2" id="KW-1185">Reference proteome</keyword>
<dbReference type="KEGG" id="stri:C7M71_025810"/>
<protein>
    <submittedName>
        <fullName evidence="1">Arylcarboxylate reductase</fullName>
    </submittedName>
</protein>
<name>A0A345T2V1_9ACTN</name>
<evidence type="ECO:0000313" key="1">
    <source>
        <dbReference type="EMBL" id="AXI80306.1"/>
    </source>
</evidence>
<reference evidence="2" key="1">
    <citation type="submission" date="2018-07" db="EMBL/GenBank/DDBJ databases">
        <title>Streptacidiphilus bronchialis DSM 106435 chromosome.</title>
        <authorList>
            <person name="Batra D."/>
            <person name="Gulvik C.A."/>
        </authorList>
    </citation>
    <scope>NUCLEOTIDE SEQUENCE [LARGE SCALE GENOMIC DNA]</scope>
    <source>
        <strain evidence="2">DSM 106435</strain>
    </source>
</reference>